<sequence>MHAAILVAGALALGVVPAERVAAPRATALVVRRVADSGRALFVVGAILASGASLISSVGTSTAAGIAQRRLGGSQPVGSMLLRDVPAHEATSLRTLLHHVGLFVNTTGPAPYVARPTTCGGTVAECAQQGVPFGDVALDPTSTGDEVWARPALLHDGVLTIGAENPRTGADHVVLTTAARPRLGESLPGLLVPPEVPIACRLDLSAAGTTSALITGRVGPLLPWAAALLALVARLPHPHAPARQTLRRRAASPPSNAPVP</sequence>
<evidence type="ECO:0000256" key="1">
    <source>
        <dbReference type="SAM" id="Phobius"/>
    </source>
</evidence>
<dbReference type="Proteomes" id="UP000004367">
    <property type="component" value="Unassembled WGS sequence"/>
</dbReference>
<dbReference type="AlphaFoldDB" id="H5UQN9"/>
<feature type="transmembrane region" description="Helical" evidence="1">
    <location>
        <begin position="42"/>
        <end position="66"/>
    </location>
</feature>
<organism evidence="2 3">
    <name type="scientific">Mobilicoccus pelagius NBRC 104925</name>
    <dbReference type="NCBI Taxonomy" id="1089455"/>
    <lineage>
        <taxon>Bacteria</taxon>
        <taxon>Bacillati</taxon>
        <taxon>Actinomycetota</taxon>
        <taxon>Actinomycetes</taxon>
        <taxon>Micrococcales</taxon>
        <taxon>Dermatophilaceae</taxon>
        <taxon>Mobilicoccus</taxon>
    </lineage>
</organism>
<comment type="caution">
    <text evidence="2">The sequence shown here is derived from an EMBL/GenBank/DDBJ whole genome shotgun (WGS) entry which is preliminary data.</text>
</comment>
<gene>
    <name evidence="2" type="ORF">MOPEL_036_00110</name>
</gene>
<evidence type="ECO:0000313" key="3">
    <source>
        <dbReference type="Proteomes" id="UP000004367"/>
    </source>
</evidence>
<proteinExistence type="predicted"/>
<keyword evidence="1" id="KW-0812">Transmembrane</keyword>
<keyword evidence="1" id="KW-1133">Transmembrane helix</keyword>
<evidence type="ECO:0000313" key="2">
    <source>
        <dbReference type="EMBL" id="GAB48047.1"/>
    </source>
</evidence>
<dbReference type="EMBL" id="BAFE01000034">
    <property type="protein sequence ID" value="GAB48047.1"/>
    <property type="molecule type" value="Genomic_DNA"/>
</dbReference>
<dbReference type="STRING" id="1089455.MOPEL_036_00110"/>
<accession>H5UQN9</accession>
<keyword evidence="3" id="KW-1185">Reference proteome</keyword>
<keyword evidence="1" id="KW-0472">Membrane</keyword>
<reference evidence="2 3" key="1">
    <citation type="submission" date="2012-02" db="EMBL/GenBank/DDBJ databases">
        <title>Whole genome shotgun sequence of Mobilicoccus pelagius NBRC 104925.</title>
        <authorList>
            <person name="Yoshida Y."/>
            <person name="Hosoyama A."/>
            <person name="Tsuchikane K."/>
            <person name="Katsumata H."/>
            <person name="Yamazaki S."/>
            <person name="Fujita N."/>
        </authorList>
    </citation>
    <scope>NUCLEOTIDE SEQUENCE [LARGE SCALE GENOMIC DNA]</scope>
    <source>
        <strain evidence="2 3">NBRC 104925</strain>
    </source>
</reference>
<name>H5UQN9_9MICO</name>
<dbReference type="RefSeq" id="WP_009481945.1">
    <property type="nucleotide sequence ID" value="NZ_BAFE01000034.1"/>
</dbReference>
<protein>
    <submittedName>
        <fullName evidence="2">Uncharacterized protein</fullName>
    </submittedName>
</protein>